<organism evidence="1 2">
    <name type="scientific">Parabacteroides chinchillae</name>
    <dbReference type="NCBI Taxonomy" id="871327"/>
    <lineage>
        <taxon>Bacteria</taxon>
        <taxon>Pseudomonadati</taxon>
        <taxon>Bacteroidota</taxon>
        <taxon>Bacteroidia</taxon>
        <taxon>Bacteroidales</taxon>
        <taxon>Tannerellaceae</taxon>
        <taxon>Parabacteroides</taxon>
    </lineage>
</organism>
<gene>
    <name evidence="1" type="ORF">SAMN05444001_103162</name>
</gene>
<dbReference type="Proteomes" id="UP000236725">
    <property type="component" value="Unassembled WGS sequence"/>
</dbReference>
<dbReference type="GO" id="GO:0016787">
    <property type="term" value="F:hydrolase activity"/>
    <property type="evidence" value="ECO:0007669"/>
    <property type="project" value="UniProtKB-KW"/>
</dbReference>
<dbReference type="SUPFAM" id="SSF101478">
    <property type="entry name" value="ADP-ribosylglycohydrolase"/>
    <property type="match status" value="1"/>
</dbReference>
<proteinExistence type="predicted"/>
<name>A0A8G2BUV1_9BACT</name>
<protein>
    <submittedName>
        <fullName evidence="1">ADP-ribosylglycohydrolase</fullName>
    </submittedName>
</protein>
<reference evidence="1 2" key="1">
    <citation type="submission" date="2016-10" db="EMBL/GenBank/DDBJ databases">
        <authorList>
            <person name="Varghese N."/>
            <person name="Submissions S."/>
        </authorList>
    </citation>
    <scope>NUCLEOTIDE SEQUENCE [LARGE SCALE GENOMIC DNA]</scope>
    <source>
        <strain evidence="1 2">DSM 29073</strain>
    </source>
</reference>
<dbReference type="PROSITE" id="PS51257">
    <property type="entry name" value="PROKAR_LIPOPROTEIN"/>
    <property type="match status" value="1"/>
</dbReference>
<accession>A0A8G2BUV1</accession>
<comment type="caution">
    <text evidence="1">The sequence shown here is derived from an EMBL/GenBank/DDBJ whole genome shotgun (WGS) entry which is preliminary data.</text>
</comment>
<dbReference type="EMBL" id="FNVS01000003">
    <property type="protein sequence ID" value="SEF61978.1"/>
    <property type="molecule type" value="Genomic_DNA"/>
</dbReference>
<dbReference type="Pfam" id="PF03747">
    <property type="entry name" value="ADP_ribosyl_GH"/>
    <property type="match status" value="1"/>
</dbReference>
<dbReference type="InterPro" id="IPR005502">
    <property type="entry name" value="Ribosyl_crysJ1"/>
</dbReference>
<keyword evidence="1" id="KW-0378">Hydrolase</keyword>
<evidence type="ECO:0000313" key="1">
    <source>
        <dbReference type="EMBL" id="SEF61978.1"/>
    </source>
</evidence>
<dbReference type="AlphaFoldDB" id="A0A8G2BUV1"/>
<dbReference type="InterPro" id="IPR036705">
    <property type="entry name" value="Ribosyl_crysJ1_sf"/>
</dbReference>
<dbReference type="Gene3D" id="1.10.4080.10">
    <property type="entry name" value="ADP-ribosylation/Crystallin J1"/>
    <property type="match status" value="1"/>
</dbReference>
<dbReference type="RefSeq" id="WP_103982638.1">
    <property type="nucleotide sequence ID" value="NZ_FNVS01000003.1"/>
</dbReference>
<sequence>MKAQLFVVAGCFALSLLGCNKTEKQPELNLTLSKEQLFDKVKGSWAGKTIGCTYGGPTEFRYVGTMIQDYIPIPWSKGEVKKWYDTAPGLYDDVYVDLTFVDVIDKYGSDAPADSFAMAFLRAGYPLDHANQIARYNLLNGLMPPACGHWKNNPHADCIDFQIEADFAGVMTPGMPNKAADICDRTGHIMSYGDGWYGGVFVAAMYSLAYVSNDINFIVGEALKTIPQESEFYKCITDVINWHKQYPNDWKQTWFEIEKKWGEEISCPDGIQVPFDIEAKMNSAYVALGLLYGEGDFFKTMDISTRAGQDSDCNPSTAAGILGTMLGYSNIPTCWTEALDPVVDTPFSHTTISLNKAYELSMKHALAEIEKNGGKTDGEMVTIAYQKPEPVRLEVSFEGLYLLSKETLNKSITAFDSLHYNGTALVLKGWLQGTAPEDYVAEVEIYLNDKLVDTSKMPKFFDHRKREIYFNYDLPKGDYTVKCKWINPVKGADIWMTDAILYTDQKVVHELPCQ</sequence>
<evidence type="ECO:0000313" key="2">
    <source>
        <dbReference type="Proteomes" id="UP000236725"/>
    </source>
</evidence>
<keyword evidence="2" id="KW-1185">Reference proteome</keyword>